<dbReference type="EMBL" id="JAFIRN010000002">
    <property type="protein sequence ID" value="KAG5855315.1"/>
    <property type="molecule type" value="Genomic_DNA"/>
</dbReference>
<dbReference type="SUPFAM" id="SSF49329">
    <property type="entry name" value="Cu,Zn superoxide dismutase-like"/>
    <property type="match status" value="4"/>
</dbReference>
<keyword evidence="2" id="KW-0812">Transmembrane</keyword>
<feature type="domain" description="Superoxide dismutase copper/zinc binding" evidence="3">
    <location>
        <begin position="620"/>
        <end position="740"/>
    </location>
</feature>
<evidence type="ECO:0000256" key="2">
    <source>
        <dbReference type="SAM" id="Phobius"/>
    </source>
</evidence>
<gene>
    <name evidence="4" type="ORF">ANANG_G00047810</name>
</gene>
<evidence type="ECO:0000259" key="3">
    <source>
        <dbReference type="Pfam" id="PF00080"/>
    </source>
</evidence>
<reference evidence="4" key="1">
    <citation type="submission" date="2021-01" db="EMBL/GenBank/DDBJ databases">
        <title>A chromosome-scale assembly of European eel, Anguilla anguilla.</title>
        <authorList>
            <person name="Henkel C."/>
            <person name="Jong-Raadsen S.A."/>
            <person name="Dufour S."/>
            <person name="Weltzien F.-A."/>
            <person name="Palstra A.P."/>
            <person name="Pelster B."/>
            <person name="Spaink H.P."/>
            <person name="Van Den Thillart G.E."/>
            <person name="Jansen H."/>
            <person name="Zahm M."/>
            <person name="Klopp C."/>
            <person name="Cedric C."/>
            <person name="Louis A."/>
            <person name="Berthelot C."/>
            <person name="Parey E."/>
            <person name="Roest Crollius H."/>
            <person name="Montfort J."/>
            <person name="Robinson-Rechavi M."/>
            <person name="Bucao C."/>
            <person name="Bouchez O."/>
            <person name="Gislard M."/>
            <person name="Lluch J."/>
            <person name="Milhes M."/>
            <person name="Lampietro C."/>
            <person name="Lopez Roques C."/>
            <person name="Donnadieu C."/>
            <person name="Braasch I."/>
            <person name="Desvignes T."/>
            <person name="Postlethwait J."/>
            <person name="Bobe J."/>
            <person name="Guiguen Y."/>
            <person name="Dirks R."/>
        </authorList>
    </citation>
    <scope>NUCLEOTIDE SEQUENCE</scope>
    <source>
        <strain evidence="4">Tag_6206</strain>
        <tissue evidence="4">Liver</tissue>
    </source>
</reference>
<proteinExistence type="predicted"/>
<keyword evidence="2" id="KW-0472">Membrane</keyword>
<dbReference type="PANTHER" id="PTHR20910:SF1">
    <property type="entry name" value="SUPEROXIDE DISMUTASE COPPER_ZINC BINDING DOMAIN-CONTAINING PROTEIN"/>
    <property type="match status" value="1"/>
</dbReference>
<dbReference type="Gene3D" id="2.60.40.200">
    <property type="entry name" value="Superoxide dismutase, copper/zinc binding domain"/>
    <property type="match status" value="4"/>
</dbReference>
<feature type="domain" description="Superoxide dismutase copper/zinc binding" evidence="3">
    <location>
        <begin position="299"/>
        <end position="423"/>
    </location>
</feature>
<dbReference type="InterPro" id="IPR001424">
    <property type="entry name" value="SOD_Cu_Zn_dom"/>
</dbReference>
<feature type="non-terminal residue" evidence="4">
    <location>
        <position position="1019"/>
    </location>
</feature>
<dbReference type="InterPro" id="IPR053257">
    <property type="entry name" value="Cu-only_SOD"/>
</dbReference>
<evidence type="ECO:0000313" key="4">
    <source>
        <dbReference type="EMBL" id="KAG5855315.1"/>
    </source>
</evidence>
<comment type="caution">
    <text evidence="4">The sequence shown here is derived from an EMBL/GenBank/DDBJ whole genome shotgun (WGS) entry which is preliminary data.</text>
</comment>
<feature type="region of interest" description="Disordered" evidence="1">
    <location>
        <begin position="1"/>
        <end position="28"/>
    </location>
</feature>
<evidence type="ECO:0000256" key="1">
    <source>
        <dbReference type="SAM" id="MobiDB-lite"/>
    </source>
</evidence>
<protein>
    <recommendedName>
        <fullName evidence="3">Superoxide dismutase copper/zinc binding domain-containing protein</fullName>
    </recommendedName>
</protein>
<sequence length="1019" mass="110162">AQHHFSQEQLETGKEHSPPHTTTHSHAHTHTQEATMCLSQVFILLTSLGLAFCVQFQANINMAGVLGQTSFDSSQQTVTVNITTGSCGPMKLSLHAFPVMYGHFQMPCQETNIGARVYTFNVNQTAATVNVSDLFAQRPQLDDLSLVVEACNGTKACTVVRQNKKVNTWQARFFVVWAGDVYIRQNVGDNSARILSNLVPVQGSINATSVDAFVSQSSTPSCEALLNQLNTSGLGSLSSLGSLAVGAPTQPKKSRNDVTSFTNNARFLVLKSGEKFTCAMVRVMEEKQVNARVDMKGAKGYFSFSQPSPFDVTNIRANLTGLKSQGKGYHVHHFPLPQMLSTREGVCSNDNVGGHWNPFNVNTSGPAYPKGPGATHDMYEVGDLSSKHGSLEGTDNFEKSFTDWNLPLFGNNSIIGRSVVIHYPNGSRFACASIGYPGEVTVGKSVFTHPVVGTVLFTQLRANPYSDVSVFLDLSYGDPATSATNGHNWHIHKYPISSEADNGTDRCQSTGGHWNPFNINTTDSSYAANCRPDNPFACEIGDLASKHQTLHLLPKVGGVESKYFFTDTTSWVSDISSVIGRSVVIHRENRMGPRLACANITEARLPSAQTGSWAGVGTATGQIHFVQESPQGPTQINVSLSNLASRAGGYHVHVLPIKNGSNPCSNENILGHFNPLSINVSMSPAPGTGSVDQYEIGDISGKFGLLTNLDKKQELYMDSNMPLSGPNSIVGRSVVIHYTNGSRMQCANISAVNASAGQLVTAQATFKGNVTGSITLSQWIYPDGSYSDVILEVDIRSSQKLAVMDPSWDVHDFRAGENVSQCTGVGGRFNPFGMPAVNSSCSRDHPLNCAVGDLSAKHGNVNLGQRMLFTDTTLQLTGDFTVVNRSIVLRNQSRILACADIQPMSPSTELIFPNVKNFSRYDLRSKVATVLAVDLWRVTILPGALSSAAGGQCQKVSILVSGNVSMQSLNSLKDDERMGPFRRSNQCSDRNSGELLFPGRLSIMFTITAIQFLLCWILL</sequence>
<keyword evidence="2" id="KW-1133">Transmembrane helix</keyword>
<organism evidence="4 5">
    <name type="scientific">Anguilla anguilla</name>
    <name type="common">European freshwater eel</name>
    <name type="synonym">Muraena anguilla</name>
    <dbReference type="NCBI Taxonomy" id="7936"/>
    <lineage>
        <taxon>Eukaryota</taxon>
        <taxon>Metazoa</taxon>
        <taxon>Chordata</taxon>
        <taxon>Craniata</taxon>
        <taxon>Vertebrata</taxon>
        <taxon>Euteleostomi</taxon>
        <taxon>Actinopterygii</taxon>
        <taxon>Neopterygii</taxon>
        <taxon>Teleostei</taxon>
        <taxon>Anguilliformes</taxon>
        <taxon>Anguillidae</taxon>
        <taxon>Anguilla</taxon>
    </lineage>
</organism>
<evidence type="ECO:0000313" key="5">
    <source>
        <dbReference type="Proteomes" id="UP001044222"/>
    </source>
</evidence>
<dbReference type="GO" id="GO:0006801">
    <property type="term" value="P:superoxide metabolic process"/>
    <property type="evidence" value="ECO:0007669"/>
    <property type="project" value="InterPro"/>
</dbReference>
<dbReference type="Pfam" id="PF00080">
    <property type="entry name" value="Sod_Cu"/>
    <property type="match status" value="3"/>
</dbReference>
<keyword evidence="5" id="KW-1185">Reference proteome</keyword>
<dbReference type="GO" id="GO:0046872">
    <property type="term" value="F:metal ion binding"/>
    <property type="evidence" value="ECO:0007669"/>
    <property type="project" value="InterPro"/>
</dbReference>
<dbReference type="Proteomes" id="UP001044222">
    <property type="component" value="Unassembled WGS sequence"/>
</dbReference>
<accession>A0A9D3S566</accession>
<feature type="transmembrane region" description="Helical" evidence="2">
    <location>
        <begin position="995"/>
        <end position="1018"/>
    </location>
</feature>
<name>A0A9D3S566_ANGAN</name>
<dbReference type="InterPro" id="IPR036423">
    <property type="entry name" value="SOD-like_Cu/Zn_dom_sf"/>
</dbReference>
<dbReference type="AlphaFoldDB" id="A0A9D3S566"/>
<dbReference type="PANTHER" id="PTHR20910">
    <property type="entry name" value="AGAP001623-PA"/>
    <property type="match status" value="1"/>
</dbReference>
<feature type="domain" description="Superoxide dismutase copper/zinc binding" evidence="3">
    <location>
        <begin position="452"/>
        <end position="600"/>
    </location>
</feature>